<name>A0A2T7SX53_9ACTN</name>
<reference evidence="1 2" key="1">
    <citation type="submission" date="2013-12" db="EMBL/GenBank/DDBJ databases">
        <title>Annotated genome of Streptomyces scopuliridis.</title>
        <authorList>
            <person name="Olson J.B."/>
        </authorList>
    </citation>
    <scope>NUCLEOTIDE SEQUENCE [LARGE SCALE GENOMIC DNA]</scope>
    <source>
        <strain evidence="1 2">RB72</strain>
    </source>
</reference>
<dbReference type="EMBL" id="AZSP01000275">
    <property type="protein sequence ID" value="PVE07529.1"/>
    <property type="molecule type" value="Genomic_DNA"/>
</dbReference>
<sequence length="464" mass="50384">MASNSRHSRTPNAGLASLLEQAKWSRAQFAQIINRIGAEAGLQLHYDQSAVSHWVAGTTPKEQVRPLIVEAFARKLRRPVTHAEAGLPAAASAHAPAGSGVPGSTVTSGVNTFEELVDMGRADMDPSRRSLIAAGLFSAAIVVPLFPDLAQAATPTTAPPGKRTARIGAPQVQAVRTMTDRIADILDELGGGHARPMAAAFLVNTVMPWLKAEAPEGVRSDMLSAASDLVYLTGWMAMYERAHGLGQRYYLRALELAGAAEDHTTYCRTLRGMSLQASNLGYGKRALELADSAAEASPKAGPRLRAFLSGQQAHSAAMVGDKRQAFSRLRETETALTKADNRRESVGGYDATAYLFHTSHVLYEFKDLPGSISALQQSLKAQQKNERQGRVHFLAVLAQRQLELGHLDAACGSWWQFLEDYEHVSSARGDEHFETMQRRLKPYAKTQAVRRLRAKIDEVAVLKG</sequence>
<organism evidence="1 2">
    <name type="scientific">Streptomyces scopuliridis RB72</name>
    <dbReference type="NCBI Taxonomy" id="1440053"/>
    <lineage>
        <taxon>Bacteria</taxon>
        <taxon>Bacillati</taxon>
        <taxon>Actinomycetota</taxon>
        <taxon>Actinomycetes</taxon>
        <taxon>Kitasatosporales</taxon>
        <taxon>Streptomycetaceae</taxon>
        <taxon>Streptomyces</taxon>
    </lineage>
</organism>
<dbReference type="RefSeq" id="WP_030351011.1">
    <property type="nucleotide sequence ID" value="NZ_AZSP01000275.1"/>
</dbReference>
<protein>
    <submittedName>
        <fullName evidence="1">Regulatory protein</fullName>
    </submittedName>
</protein>
<dbReference type="STRING" id="1440053.GCA_000718095_01860"/>
<proteinExistence type="predicted"/>
<accession>A0A2T7SX53</accession>
<dbReference type="AlphaFoldDB" id="A0A2T7SX53"/>
<dbReference type="Proteomes" id="UP000245992">
    <property type="component" value="Unassembled WGS sequence"/>
</dbReference>
<gene>
    <name evidence="1" type="ORF">Y717_23290</name>
</gene>
<keyword evidence="2" id="KW-1185">Reference proteome</keyword>
<dbReference type="OrthoDB" id="3213425at2"/>
<evidence type="ECO:0000313" key="2">
    <source>
        <dbReference type="Proteomes" id="UP000245992"/>
    </source>
</evidence>
<comment type="caution">
    <text evidence="1">The sequence shown here is derived from an EMBL/GenBank/DDBJ whole genome shotgun (WGS) entry which is preliminary data.</text>
</comment>
<evidence type="ECO:0000313" key="1">
    <source>
        <dbReference type="EMBL" id="PVE07529.1"/>
    </source>
</evidence>